<organism evidence="1 2">
    <name type="scientific">Streptomyces nitrosporeus</name>
    <dbReference type="NCBI Taxonomy" id="28894"/>
    <lineage>
        <taxon>Bacteria</taxon>
        <taxon>Bacillati</taxon>
        <taxon>Actinomycetota</taxon>
        <taxon>Actinomycetes</taxon>
        <taxon>Kitasatosporales</taxon>
        <taxon>Streptomycetaceae</taxon>
        <taxon>Streptomyces</taxon>
    </lineage>
</organism>
<evidence type="ECO:0000313" key="1">
    <source>
        <dbReference type="EMBL" id="QEU72314.1"/>
    </source>
</evidence>
<dbReference type="RefSeq" id="WP_150487667.1">
    <property type="nucleotide sequence ID" value="NZ_BMUV01000001.1"/>
</dbReference>
<dbReference type="KEGG" id="snk:CP967_10240"/>
<sequence length="72" mass="7927">MRRALYEIYLSLTAAGWVWMGHPAMGPPLHTVAPRPLTGPPDAHPERLRPDLPLTGTELALQAQLLAPSHRD</sequence>
<gene>
    <name evidence="1" type="ORF">CP967_10240</name>
</gene>
<dbReference type="EMBL" id="CP023702">
    <property type="protein sequence ID" value="QEU72314.1"/>
    <property type="molecule type" value="Genomic_DNA"/>
</dbReference>
<keyword evidence="2" id="KW-1185">Reference proteome</keyword>
<dbReference type="Proteomes" id="UP000326178">
    <property type="component" value="Chromosome"/>
</dbReference>
<name>A0A5J6F9S7_9ACTN</name>
<dbReference type="OrthoDB" id="3402695at2"/>
<protein>
    <submittedName>
        <fullName evidence="1">Uncharacterized protein</fullName>
    </submittedName>
</protein>
<dbReference type="InterPro" id="IPR045701">
    <property type="entry name" value="DUF6059"/>
</dbReference>
<accession>A0A5J6F9S7</accession>
<dbReference type="Pfam" id="PF19534">
    <property type="entry name" value="DUF6059"/>
    <property type="match status" value="1"/>
</dbReference>
<evidence type="ECO:0000313" key="2">
    <source>
        <dbReference type="Proteomes" id="UP000326178"/>
    </source>
</evidence>
<dbReference type="AlphaFoldDB" id="A0A5J6F9S7"/>
<proteinExistence type="predicted"/>
<reference evidence="1 2" key="1">
    <citation type="submission" date="2017-09" db="EMBL/GenBank/DDBJ databases">
        <authorList>
            <person name="Lee N."/>
            <person name="Cho B.-K."/>
        </authorList>
    </citation>
    <scope>NUCLEOTIDE SEQUENCE [LARGE SCALE GENOMIC DNA]</scope>
    <source>
        <strain evidence="1 2">ATCC 12769</strain>
    </source>
</reference>